<evidence type="ECO:0008006" key="3">
    <source>
        <dbReference type="Google" id="ProtNLM"/>
    </source>
</evidence>
<dbReference type="PANTHER" id="PTHR37421">
    <property type="entry name" value="UPF0260 PROTEIN YCGN"/>
    <property type="match status" value="1"/>
</dbReference>
<name>A0A562VN98_9BACT</name>
<dbReference type="AlphaFoldDB" id="A0A562VN98"/>
<keyword evidence="2" id="KW-1185">Reference proteome</keyword>
<dbReference type="InterPro" id="IPR008228">
    <property type="entry name" value="UCP006173"/>
</dbReference>
<protein>
    <recommendedName>
        <fullName evidence="3">YcgN family cysteine cluster protein</fullName>
    </recommendedName>
</protein>
<accession>A0A562VN98</accession>
<sequence>MTYDHIDDTAWDALCNRCGQCCFEKIENERGTIFYTQTPCRYLDVVSRQCKVYDRRATINPACIKLTPELLQQLRWLHPDCGYRRAFPELTPAKTDVRKQTRKGRKP</sequence>
<evidence type="ECO:0000313" key="1">
    <source>
        <dbReference type="EMBL" id="TWJ19251.1"/>
    </source>
</evidence>
<organism evidence="1 2">
    <name type="scientific">Geobacter argillaceus</name>
    <dbReference type="NCBI Taxonomy" id="345631"/>
    <lineage>
        <taxon>Bacteria</taxon>
        <taxon>Pseudomonadati</taxon>
        <taxon>Thermodesulfobacteriota</taxon>
        <taxon>Desulfuromonadia</taxon>
        <taxon>Geobacterales</taxon>
        <taxon>Geobacteraceae</taxon>
        <taxon>Geobacter</taxon>
    </lineage>
</organism>
<dbReference type="PANTHER" id="PTHR37421:SF1">
    <property type="entry name" value="UPF0260 PROTEIN YCGN"/>
    <property type="match status" value="1"/>
</dbReference>
<comment type="caution">
    <text evidence="1">The sequence shown here is derived from an EMBL/GenBank/DDBJ whole genome shotgun (WGS) entry which is preliminary data.</text>
</comment>
<dbReference type="RefSeq" id="WP_246125822.1">
    <property type="nucleotide sequence ID" value="NZ_VLLN01000010.1"/>
</dbReference>
<dbReference type="Proteomes" id="UP000319449">
    <property type="component" value="Unassembled WGS sequence"/>
</dbReference>
<reference evidence="1 2" key="1">
    <citation type="submission" date="2019-07" db="EMBL/GenBank/DDBJ databases">
        <title>Genomic Encyclopedia of Archaeal and Bacterial Type Strains, Phase II (KMG-II): from individual species to whole genera.</title>
        <authorList>
            <person name="Goeker M."/>
        </authorList>
    </citation>
    <scope>NUCLEOTIDE SEQUENCE [LARGE SCALE GENOMIC DNA]</scope>
    <source>
        <strain evidence="1 2">ATCC BAA-1139</strain>
    </source>
</reference>
<gene>
    <name evidence="1" type="ORF">JN12_01942</name>
</gene>
<dbReference type="EMBL" id="VLLN01000010">
    <property type="protein sequence ID" value="TWJ19251.1"/>
    <property type="molecule type" value="Genomic_DNA"/>
</dbReference>
<proteinExistence type="predicted"/>
<evidence type="ECO:0000313" key="2">
    <source>
        <dbReference type="Proteomes" id="UP000319449"/>
    </source>
</evidence>